<evidence type="ECO:0000313" key="2">
    <source>
        <dbReference type="Proteomes" id="UP000595446"/>
    </source>
</evidence>
<reference evidence="1 2" key="1">
    <citation type="submission" date="2020-12" db="EMBL/GenBank/DDBJ databases">
        <title>Complete genome sequence of Mycobacterium heckeshornense JCM 15655T, closely related to a pathogenic non-tuberculous mycobacterial species Mycobacterium xenopi.</title>
        <authorList>
            <person name="Yoshida M."/>
            <person name="Fukano H."/>
            <person name="Asakura T."/>
            <person name="Suzuki M."/>
            <person name="Hoshino Y."/>
        </authorList>
    </citation>
    <scope>NUCLEOTIDE SEQUENCE [LARGE SCALE GENOMIC DNA]</scope>
    <source>
        <strain evidence="1 2">JCM 15655</strain>
    </source>
</reference>
<gene>
    <name evidence="1" type="ORF">MHEC_37790</name>
</gene>
<dbReference type="EMBL" id="AP024237">
    <property type="protein sequence ID" value="BCO37346.1"/>
    <property type="molecule type" value="Genomic_DNA"/>
</dbReference>
<organism evidence="1 2">
    <name type="scientific">Mycobacterium heckeshornense</name>
    <dbReference type="NCBI Taxonomy" id="110505"/>
    <lineage>
        <taxon>Bacteria</taxon>
        <taxon>Bacillati</taxon>
        <taxon>Actinomycetota</taxon>
        <taxon>Actinomycetes</taxon>
        <taxon>Mycobacteriales</taxon>
        <taxon>Mycobacteriaceae</taxon>
        <taxon>Mycobacterium</taxon>
    </lineage>
</organism>
<dbReference type="AlphaFoldDB" id="A0A7R7TXU4"/>
<evidence type="ECO:0000313" key="1">
    <source>
        <dbReference type="EMBL" id="BCO37346.1"/>
    </source>
</evidence>
<proteinExistence type="predicted"/>
<accession>A0A7R7TXU4</accession>
<dbReference type="Proteomes" id="UP000595446">
    <property type="component" value="Chromosome"/>
</dbReference>
<sequence length="54" mass="5815">MDGIASPGGRPAKARSKGHRSLADRHKTLAMTMIYARIAGRTVADEYIAVTEKS</sequence>
<protein>
    <submittedName>
        <fullName evidence="1">Uncharacterized protein</fullName>
    </submittedName>
</protein>
<keyword evidence="2" id="KW-1185">Reference proteome</keyword>
<name>A0A7R7TXU4_9MYCO</name>